<keyword evidence="1" id="KW-0472">Membrane</keyword>
<keyword evidence="1" id="KW-0812">Transmembrane</keyword>
<reference evidence="2 3" key="1">
    <citation type="submission" date="2014-09" db="EMBL/GenBank/DDBJ databases">
        <title>Draft Genome Sequence of Draconibacterium sp. JN14CK-3.</title>
        <authorList>
            <person name="Dong C."/>
            <person name="Lai Q."/>
            <person name="Shao Z."/>
        </authorList>
    </citation>
    <scope>NUCLEOTIDE SEQUENCE [LARGE SCALE GENOMIC DNA]</scope>
    <source>
        <strain evidence="2 3">JN14CK-3</strain>
    </source>
</reference>
<protein>
    <submittedName>
        <fullName evidence="2">Uncharacterized protein</fullName>
    </submittedName>
</protein>
<keyword evidence="1" id="KW-1133">Transmembrane helix</keyword>
<dbReference type="STRING" id="1544798.LH29_01300"/>
<dbReference type="AlphaFoldDB" id="A0A0D8JBB9"/>
<dbReference type="Proteomes" id="UP000032544">
    <property type="component" value="Unassembled WGS sequence"/>
</dbReference>
<accession>A0A0D8JBB9</accession>
<keyword evidence="3" id="KW-1185">Reference proteome</keyword>
<dbReference type="RefSeq" id="WP_045025755.1">
    <property type="nucleotide sequence ID" value="NZ_JRHC01000001.1"/>
</dbReference>
<dbReference type="EMBL" id="JRHC01000001">
    <property type="protein sequence ID" value="KJF44192.1"/>
    <property type="molecule type" value="Genomic_DNA"/>
</dbReference>
<sequence length="111" mass="12927">MFTVGIFTTHFPYLVFIACYAWFLLFGVEQVQEGKIQIAEKSIQIEYHVNQTKASSVSVYHFFQPENYDSSGFKNYNNLIIKQKWRTYFTPFASQDCFLEGSFCRPPPAIA</sequence>
<proteinExistence type="predicted"/>
<gene>
    <name evidence="2" type="ORF">LH29_01300</name>
</gene>
<name>A0A0D8JBB9_9BACT</name>
<organism evidence="2 3">
    <name type="scientific">Draconibacterium sediminis</name>
    <dbReference type="NCBI Taxonomy" id="1544798"/>
    <lineage>
        <taxon>Bacteria</taxon>
        <taxon>Pseudomonadati</taxon>
        <taxon>Bacteroidota</taxon>
        <taxon>Bacteroidia</taxon>
        <taxon>Marinilabiliales</taxon>
        <taxon>Prolixibacteraceae</taxon>
        <taxon>Draconibacterium</taxon>
    </lineage>
</organism>
<comment type="caution">
    <text evidence="2">The sequence shown here is derived from an EMBL/GenBank/DDBJ whole genome shotgun (WGS) entry which is preliminary data.</text>
</comment>
<evidence type="ECO:0000256" key="1">
    <source>
        <dbReference type="SAM" id="Phobius"/>
    </source>
</evidence>
<evidence type="ECO:0000313" key="2">
    <source>
        <dbReference type="EMBL" id="KJF44192.1"/>
    </source>
</evidence>
<evidence type="ECO:0000313" key="3">
    <source>
        <dbReference type="Proteomes" id="UP000032544"/>
    </source>
</evidence>
<dbReference type="OrthoDB" id="1122655at2"/>
<feature type="transmembrane region" description="Helical" evidence="1">
    <location>
        <begin position="6"/>
        <end position="28"/>
    </location>
</feature>